<evidence type="ECO:0000313" key="1">
    <source>
        <dbReference type="EMBL" id="SOH04051.1"/>
    </source>
</evidence>
<gene>
    <name evidence="1" type="primary">ilvE_3</name>
    <name evidence="1" type="ORF">KSMBR1_1552</name>
</gene>
<dbReference type="Proteomes" id="UP000221734">
    <property type="component" value="Chromosome Kuenenia_stuttgartiensis_MBR1"/>
</dbReference>
<dbReference type="AlphaFoldDB" id="A0A2C9CEC5"/>
<keyword evidence="2" id="KW-1185">Reference proteome</keyword>
<dbReference type="KEGG" id="kst:KSMBR1_1552"/>
<accession>A0A2C9CEC5</accession>
<name>A0A2C9CEC5_KUEST</name>
<sequence>MEAGAHDALILTTEGNVADVPSAMFLCGKTSAVFTLN</sequence>
<protein>
    <submittedName>
        <fullName evidence="1">Uncharacterized protein</fullName>
    </submittedName>
</protein>
<evidence type="ECO:0000313" key="2">
    <source>
        <dbReference type="Proteomes" id="UP000221734"/>
    </source>
</evidence>
<reference evidence="2" key="1">
    <citation type="submission" date="2017-10" db="EMBL/GenBank/DDBJ databases">
        <authorList>
            <person name="Frank J."/>
        </authorList>
    </citation>
    <scope>NUCLEOTIDE SEQUENCE [LARGE SCALE GENOMIC DNA]</scope>
</reference>
<proteinExistence type="predicted"/>
<organism evidence="1 2">
    <name type="scientific">Kuenenia stuttgartiensis</name>
    <dbReference type="NCBI Taxonomy" id="174633"/>
    <lineage>
        <taxon>Bacteria</taxon>
        <taxon>Pseudomonadati</taxon>
        <taxon>Planctomycetota</taxon>
        <taxon>Candidatus Brocadiia</taxon>
        <taxon>Candidatus Brocadiales</taxon>
        <taxon>Candidatus Brocadiaceae</taxon>
        <taxon>Candidatus Kuenenia</taxon>
    </lineage>
</organism>
<dbReference type="EMBL" id="LT934425">
    <property type="protein sequence ID" value="SOH04051.1"/>
    <property type="molecule type" value="Genomic_DNA"/>
</dbReference>